<name>A0ACC2H234_DALPE</name>
<evidence type="ECO:0000313" key="2">
    <source>
        <dbReference type="Proteomes" id="UP001157502"/>
    </source>
</evidence>
<dbReference type="EMBL" id="CM055733">
    <property type="protein sequence ID" value="KAJ8010029.1"/>
    <property type="molecule type" value="Genomic_DNA"/>
</dbReference>
<proteinExistence type="predicted"/>
<keyword evidence="2" id="KW-1185">Reference proteome</keyword>
<comment type="caution">
    <text evidence="1">The sequence shown here is derived from an EMBL/GenBank/DDBJ whole genome shotgun (WGS) entry which is preliminary data.</text>
</comment>
<organism evidence="1 2">
    <name type="scientific">Dallia pectoralis</name>
    <name type="common">Alaska blackfish</name>
    <dbReference type="NCBI Taxonomy" id="75939"/>
    <lineage>
        <taxon>Eukaryota</taxon>
        <taxon>Metazoa</taxon>
        <taxon>Chordata</taxon>
        <taxon>Craniata</taxon>
        <taxon>Vertebrata</taxon>
        <taxon>Euteleostomi</taxon>
        <taxon>Actinopterygii</taxon>
        <taxon>Neopterygii</taxon>
        <taxon>Teleostei</taxon>
        <taxon>Protacanthopterygii</taxon>
        <taxon>Esociformes</taxon>
        <taxon>Umbridae</taxon>
        <taxon>Dallia</taxon>
    </lineage>
</organism>
<accession>A0ACC2H234</accession>
<reference evidence="1" key="1">
    <citation type="submission" date="2021-05" db="EMBL/GenBank/DDBJ databases">
        <authorList>
            <person name="Pan Q."/>
            <person name="Jouanno E."/>
            <person name="Zahm M."/>
            <person name="Klopp C."/>
            <person name="Cabau C."/>
            <person name="Louis A."/>
            <person name="Berthelot C."/>
            <person name="Parey E."/>
            <person name="Roest Crollius H."/>
            <person name="Montfort J."/>
            <person name="Robinson-Rechavi M."/>
            <person name="Bouchez O."/>
            <person name="Lampietro C."/>
            <person name="Lopez Roques C."/>
            <person name="Donnadieu C."/>
            <person name="Postlethwait J."/>
            <person name="Bobe J."/>
            <person name="Dillon D."/>
            <person name="Chandos A."/>
            <person name="von Hippel F."/>
            <person name="Guiguen Y."/>
        </authorList>
    </citation>
    <scope>NUCLEOTIDE SEQUENCE</scope>
    <source>
        <strain evidence="1">YG-Jan2019</strain>
    </source>
</reference>
<sequence length="111" mass="12561">MGQNQLNRFQFQQVDVALAPRPHAPYRLSLSHAPPQPVSDASVKTCVIADTAQRDRWVSPIIQIPRQGIRNYQHAPTVTHRVYSLSSKPTLQGAHMQQPQRYDCVSGRHEP</sequence>
<gene>
    <name evidence="1" type="ORF">DPEC_G00070740</name>
</gene>
<protein>
    <submittedName>
        <fullName evidence="1">Uncharacterized protein</fullName>
    </submittedName>
</protein>
<dbReference type="Proteomes" id="UP001157502">
    <property type="component" value="Chromosome 6"/>
</dbReference>
<evidence type="ECO:0000313" key="1">
    <source>
        <dbReference type="EMBL" id="KAJ8010029.1"/>
    </source>
</evidence>